<name>A0A6C0IF94_9ZZZZ</name>
<accession>A0A6C0IF94</accession>
<organism evidence="1">
    <name type="scientific">viral metagenome</name>
    <dbReference type="NCBI Taxonomy" id="1070528"/>
    <lineage>
        <taxon>unclassified sequences</taxon>
        <taxon>metagenomes</taxon>
        <taxon>organismal metagenomes</taxon>
    </lineage>
</organism>
<evidence type="ECO:0000313" key="1">
    <source>
        <dbReference type="EMBL" id="QHT90193.1"/>
    </source>
</evidence>
<protein>
    <submittedName>
        <fullName evidence="1">Uncharacterized protein</fullName>
    </submittedName>
</protein>
<dbReference type="EMBL" id="MN740153">
    <property type="protein sequence ID" value="QHT90193.1"/>
    <property type="molecule type" value="Genomic_DNA"/>
</dbReference>
<proteinExistence type="predicted"/>
<dbReference type="AlphaFoldDB" id="A0A6C0IF94"/>
<sequence length="464" mass="53367">MITYTLNYQDTYKKSNFKKKCYPILNGQYDVICYEKGFVCFDDVNASLYRSVIVNPGKQQVCCFSPPKSVSMDHFLRDTRNVDTSSNFSGGSATFEVSSEGGFVAKRLEPQSGSVRFLHSFPRIGKADSEETDQPPLPASASDTIPDDVVVNEIIEGSMINLWYDHAIQSWEISTKTSLGGDYVYCRSSLSDGADTEPEKLSMDETGFIGNKTYRQMFLEAITTEFVDLNDLFRWPKNCSYSFVLQHPQNKLVIQVNQPRLYLIAVYEIDGIHVKVIPSKTYLTWDCLRQPWIYYPSTFSCTGLKYSDLIRTYSTIHGSTDIVGVMCTNTVTGMRTKIINTVYIELKEIRGTNSNLLYLFFTLMYMDKIDHYLNIFPWYSNAFAKYRSLLQKWVDNISISYKSRYVKRTGEIISHRYMPHVYKLHHSIYLPSVASGTKCIITKKIIQNYLHQFTPTELFHTIFA</sequence>
<reference evidence="1" key="1">
    <citation type="journal article" date="2020" name="Nature">
        <title>Giant virus diversity and host interactions through global metagenomics.</title>
        <authorList>
            <person name="Schulz F."/>
            <person name="Roux S."/>
            <person name="Paez-Espino D."/>
            <person name="Jungbluth S."/>
            <person name="Walsh D.A."/>
            <person name="Denef V.J."/>
            <person name="McMahon K.D."/>
            <person name="Konstantinidis K.T."/>
            <person name="Eloe-Fadrosh E.A."/>
            <person name="Kyrpides N.C."/>
            <person name="Woyke T."/>
        </authorList>
    </citation>
    <scope>NUCLEOTIDE SEQUENCE</scope>
    <source>
        <strain evidence="1">GVMAG-M-3300023184-68</strain>
    </source>
</reference>